<feature type="non-terminal residue" evidence="1">
    <location>
        <position position="1"/>
    </location>
</feature>
<comment type="caution">
    <text evidence="1">The sequence shown here is derived from an EMBL/GenBank/DDBJ whole genome shotgun (WGS) entry which is preliminary data.</text>
</comment>
<protein>
    <submittedName>
        <fullName evidence="1">Uncharacterized protein</fullName>
    </submittedName>
</protein>
<dbReference type="EMBL" id="CAJOBS010018456">
    <property type="protein sequence ID" value="CAF4964321.1"/>
    <property type="molecule type" value="Genomic_DNA"/>
</dbReference>
<evidence type="ECO:0000313" key="1">
    <source>
        <dbReference type="EMBL" id="CAF4964321.1"/>
    </source>
</evidence>
<reference evidence="1" key="1">
    <citation type="submission" date="2021-02" db="EMBL/GenBank/DDBJ databases">
        <authorList>
            <person name="Nowell W R."/>
        </authorList>
    </citation>
    <scope>NUCLEOTIDE SEQUENCE</scope>
</reference>
<name>A0A821YSP0_9BILA</name>
<sequence>MFYLTNNEYITMAECIVKRLCIASSLVHQSIRDWQESI</sequence>
<evidence type="ECO:0000313" key="2">
    <source>
        <dbReference type="Proteomes" id="UP000663838"/>
    </source>
</evidence>
<proteinExistence type="predicted"/>
<organism evidence="1 2">
    <name type="scientific">Rotaria socialis</name>
    <dbReference type="NCBI Taxonomy" id="392032"/>
    <lineage>
        <taxon>Eukaryota</taxon>
        <taxon>Metazoa</taxon>
        <taxon>Spiralia</taxon>
        <taxon>Gnathifera</taxon>
        <taxon>Rotifera</taxon>
        <taxon>Eurotatoria</taxon>
        <taxon>Bdelloidea</taxon>
        <taxon>Philodinida</taxon>
        <taxon>Philodinidae</taxon>
        <taxon>Rotaria</taxon>
    </lineage>
</organism>
<dbReference type="AlphaFoldDB" id="A0A821YSP0"/>
<dbReference type="Proteomes" id="UP000663838">
    <property type="component" value="Unassembled WGS sequence"/>
</dbReference>
<accession>A0A821YSP0</accession>
<gene>
    <name evidence="1" type="ORF">TOA249_LOCUS34357</name>
</gene>